<dbReference type="GO" id="GO:0033214">
    <property type="term" value="P:siderophore-iron import into cell"/>
    <property type="evidence" value="ECO:0007669"/>
    <property type="project" value="TreeGrafter"/>
</dbReference>
<feature type="transmembrane region" description="Helical" evidence="8">
    <location>
        <begin position="138"/>
        <end position="158"/>
    </location>
</feature>
<dbReference type="InterPro" id="IPR037294">
    <property type="entry name" value="ABC_BtuC-like"/>
</dbReference>
<dbReference type="AlphaFoldDB" id="A0A368KKP1"/>
<evidence type="ECO:0000313" key="9">
    <source>
        <dbReference type="EMBL" id="RCS41319.1"/>
    </source>
</evidence>
<organism evidence="9 10">
    <name type="scientific">Bremerella cremea</name>
    <dbReference type="NCBI Taxonomy" id="1031537"/>
    <lineage>
        <taxon>Bacteria</taxon>
        <taxon>Pseudomonadati</taxon>
        <taxon>Planctomycetota</taxon>
        <taxon>Planctomycetia</taxon>
        <taxon>Pirellulales</taxon>
        <taxon>Pirellulaceae</taxon>
        <taxon>Bremerella</taxon>
    </lineage>
</organism>
<proteinExistence type="inferred from homology"/>
<evidence type="ECO:0000256" key="3">
    <source>
        <dbReference type="ARBA" id="ARBA00022448"/>
    </source>
</evidence>
<comment type="caution">
    <text evidence="9">The sequence shown here is derived from an EMBL/GenBank/DDBJ whole genome shotgun (WGS) entry which is preliminary data.</text>
</comment>
<dbReference type="FunFam" id="1.10.3470.10:FF:000001">
    <property type="entry name" value="Vitamin B12 ABC transporter permease BtuC"/>
    <property type="match status" value="1"/>
</dbReference>
<dbReference type="EMBL" id="QPEX01000045">
    <property type="protein sequence ID" value="RCS41319.1"/>
    <property type="molecule type" value="Genomic_DNA"/>
</dbReference>
<evidence type="ECO:0000256" key="8">
    <source>
        <dbReference type="SAM" id="Phobius"/>
    </source>
</evidence>
<keyword evidence="5 8" id="KW-0812">Transmembrane</keyword>
<feature type="transmembrane region" description="Helical" evidence="8">
    <location>
        <begin position="212"/>
        <end position="230"/>
    </location>
</feature>
<dbReference type="Pfam" id="PF01032">
    <property type="entry name" value="FecCD"/>
    <property type="match status" value="1"/>
</dbReference>
<keyword evidence="3" id="KW-0813">Transport</keyword>
<evidence type="ECO:0000256" key="6">
    <source>
        <dbReference type="ARBA" id="ARBA00022989"/>
    </source>
</evidence>
<reference evidence="9 10" key="1">
    <citation type="submission" date="2018-07" db="EMBL/GenBank/DDBJ databases">
        <title>Comparative genomes isolates from brazilian mangrove.</title>
        <authorList>
            <person name="De Araujo J.E."/>
            <person name="Taketani R.G."/>
            <person name="Silva M.C.P."/>
            <person name="Lourenco M.V."/>
            <person name="Oliveira V.M."/>
            <person name="Andreote F.D."/>
        </authorList>
    </citation>
    <scope>NUCLEOTIDE SEQUENCE [LARGE SCALE GENOMIC DNA]</scope>
    <source>
        <strain evidence="9 10">HEX PRIS-MGV</strain>
    </source>
</reference>
<gene>
    <name evidence="9" type="ORF">DTL42_22400</name>
</gene>
<feature type="transmembrane region" description="Helical" evidence="8">
    <location>
        <begin position="71"/>
        <end position="93"/>
    </location>
</feature>
<dbReference type="Gene3D" id="1.10.3470.10">
    <property type="entry name" value="ABC transporter involved in vitamin B12 uptake, BtuC"/>
    <property type="match status" value="1"/>
</dbReference>
<dbReference type="OrthoDB" id="9792889at2"/>
<dbReference type="GO" id="GO:0022857">
    <property type="term" value="F:transmembrane transporter activity"/>
    <property type="evidence" value="ECO:0007669"/>
    <property type="project" value="InterPro"/>
</dbReference>
<evidence type="ECO:0000256" key="4">
    <source>
        <dbReference type="ARBA" id="ARBA00022475"/>
    </source>
</evidence>
<dbReference type="InterPro" id="IPR000522">
    <property type="entry name" value="ABC_transptr_permease_BtuC"/>
</dbReference>
<comment type="similarity">
    <text evidence="2">Belongs to the binding-protein-dependent transport system permease family. FecCD subfamily.</text>
</comment>
<dbReference type="SUPFAM" id="SSF81345">
    <property type="entry name" value="ABC transporter involved in vitamin B12 uptake, BtuC"/>
    <property type="match status" value="1"/>
</dbReference>
<feature type="transmembrane region" description="Helical" evidence="8">
    <location>
        <begin position="261"/>
        <end position="287"/>
    </location>
</feature>
<protein>
    <submittedName>
        <fullName evidence="9">Iron ABC transporter permease</fullName>
    </submittedName>
</protein>
<name>A0A368KKP1_9BACT</name>
<feature type="transmembrane region" description="Helical" evidence="8">
    <location>
        <begin position="105"/>
        <end position="126"/>
    </location>
</feature>
<feature type="transmembrane region" description="Helical" evidence="8">
    <location>
        <begin position="170"/>
        <end position="192"/>
    </location>
</feature>
<dbReference type="PANTHER" id="PTHR30472:SF25">
    <property type="entry name" value="ABC TRANSPORTER PERMEASE PROTEIN MJ0876-RELATED"/>
    <property type="match status" value="1"/>
</dbReference>
<dbReference type="PANTHER" id="PTHR30472">
    <property type="entry name" value="FERRIC ENTEROBACTIN TRANSPORT SYSTEM PERMEASE PROTEIN"/>
    <property type="match status" value="1"/>
</dbReference>
<keyword evidence="6 8" id="KW-1133">Transmembrane helix</keyword>
<comment type="subcellular location">
    <subcellularLocation>
        <location evidence="1">Cell membrane</location>
        <topology evidence="1">Multi-pass membrane protein</topology>
    </subcellularLocation>
</comment>
<accession>A0A368KKP1</accession>
<evidence type="ECO:0000313" key="10">
    <source>
        <dbReference type="Proteomes" id="UP000253562"/>
    </source>
</evidence>
<feature type="transmembrane region" description="Helical" evidence="8">
    <location>
        <begin position="21"/>
        <end position="44"/>
    </location>
</feature>
<keyword evidence="4" id="KW-1003">Cell membrane</keyword>
<dbReference type="RefSeq" id="WP_114372400.1">
    <property type="nucleotide sequence ID" value="NZ_QPEX01000045.1"/>
</dbReference>
<keyword evidence="7 8" id="KW-0472">Membrane</keyword>
<feature type="transmembrane region" description="Helical" evidence="8">
    <location>
        <begin position="330"/>
        <end position="349"/>
    </location>
</feature>
<dbReference type="GO" id="GO:0005886">
    <property type="term" value="C:plasma membrane"/>
    <property type="evidence" value="ECO:0007669"/>
    <property type="project" value="UniProtKB-SubCell"/>
</dbReference>
<sequence length="356" mass="37149">MSNESTESAASSGQGYRRRSAVRVAILGAVFAGVVFVALLDMVLGPANLTWSEMWSTVWHPAASDPIHRTILWSFRLPTMLLAISVGAALGVAGAEMQTILNNPLASPFTLGISAAASFGAAIVLVGGASTMAWGGAWLVPISAFVFTLLCALAIYFIGRRNGASTDTIVVGGVALHFLFSSGVAFLQFVAAEDALQAIVFWIFGSLQGANWTNVAIVSAVLLVVCLVLSRNAWQLTALRLGDEHAQSLGVNVAQVRLQTLVLVSIVTATAVCFTGTIGFVGLVAPHVARSLVGEDQRFFMPLSGLLGAILVCAADVISKSLVPETTFPIGIVTAAIGAPCLAFIALAMRRAYQCP</sequence>
<dbReference type="Proteomes" id="UP000253562">
    <property type="component" value="Unassembled WGS sequence"/>
</dbReference>
<evidence type="ECO:0000256" key="7">
    <source>
        <dbReference type="ARBA" id="ARBA00023136"/>
    </source>
</evidence>
<evidence type="ECO:0000256" key="2">
    <source>
        <dbReference type="ARBA" id="ARBA00007935"/>
    </source>
</evidence>
<evidence type="ECO:0000256" key="1">
    <source>
        <dbReference type="ARBA" id="ARBA00004651"/>
    </source>
</evidence>
<evidence type="ECO:0000256" key="5">
    <source>
        <dbReference type="ARBA" id="ARBA00022692"/>
    </source>
</evidence>
<dbReference type="CDD" id="cd06550">
    <property type="entry name" value="TM_ABC_iron-siderophores_like"/>
    <property type="match status" value="1"/>
</dbReference>